<name>A0A5B7JXZ8_PORTR</name>
<accession>A0A5B7JXZ8</accession>
<comment type="caution">
    <text evidence="1">The sequence shown here is derived from an EMBL/GenBank/DDBJ whole genome shotgun (WGS) entry which is preliminary data.</text>
</comment>
<reference evidence="1 2" key="1">
    <citation type="submission" date="2019-05" db="EMBL/GenBank/DDBJ databases">
        <title>Another draft genome of Portunus trituberculatus and its Hox gene families provides insights of decapod evolution.</title>
        <authorList>
            <person name="Jeong J.-H."/>
            <person name="Song I."/>
            <person name="Kim S."/>
            <person name="Choi T."/>
            <person name="Kim D."/>
            <person name="Ryu S."/>
            <person name="Kim W."/>
        </authorList>
    </citation>
    <scope>NUCLEOTIDE SEQUENCE [LARGE SCALE GENOMIC DNA]</scope>
    <source>
        <tissue evidence="1">Muscle</tissue>
    </source>
</reference>
<proteinExistence type="predicted"/>
<protein>
    <submittedName>
        <fullName evidence="1">Uncharacterized protein</fullName>
    </submittedName>
</protein>
<dbReference type="EMBL" id="VSRR010125030">
    <property type="protein sequence ID" value="MPD00943.1"/>
    <property type="molecule type" value="Genomic_DNA"/>
</dbReference>
<evidence type="ECO:0000313" key="1">
    <source>
        <dbReference type="EMBL" id="MPD00943.1"/>
    </source>
</evidence>
<dbReference type="AlphaFoldDB" id="A0A5B7JXZ8"/>
<dbReference type="Proteomes" id="UP000324222">
    <property type="component" value="Unassembled WGS sequence"/>
</dbReference>
<keyword evidence="2" id="KW-1185">Reference proteome</keyword>
<evidence type="ECO:0000313" key="2">
    <source>
        <dbReference type="Proteomes" id="UP000324222"/>
    </source>
</evidence>
<gene>
    <name evidence="1" type="ORF">E2C01_096449</name>
</gene>
<sequence>MVVSSGSLPPTIIQIDTPTSIPENSLLETIVATLLRGEERFTADRVCVLSSWVMGTAVQRWVSTRAAADLFYVPVIALGRFI</sequence>
<organism evidence="1 2">
    <name type="scientific">Portunus trituberculatus</name>
    <name type="common">Swimming crab</name>
    <name type="synonym">Neptunus trituberculatus</name>
    <dbReference type="NCBI Taxonomy" id="210409"/>
    <lineage>
        <taxon>Eukaryota</taxon>
        <taxon>Metazoa</taxon>
        <taxon>Ecdysozoa</taxon>
        <taxon>Arthropoda</taxon>
        <taxon>Crustacea</taxon>
        <taxon>Multicrustacea</taxon>
        <taxon>Malacostraca</taxon>
        <taxon>Eumalacostraca</taxon>
        <taxon>Eucarida</taxon>
        <taxon>Decapoda</taxon>
        <taxon>Pleocyemata</taxon>
        <taxon>Brachyura</taxon>
        <taxon>Eubrachyura</taxon>
        <taxon>Portunoidea</taxon>
        <taxon>Portunidae</taxon>
        <taxon>Portuninae</taxon>
        <taxon>Portunus</taxon>
    </lineage>
</organism>